<protein>
    <submittedName>
        <fullName evidence="1">Uncharacterized protein</fullName>
    </submittedName>
</protein>
<accession>A0AAD2D105</accession>
<keyword evidence="2" id="KW-1185">Reference proteome</keyword>
<comment type="caution">
    <text evidence="1">The sequence shown here is derived from an EMBL/GenBank/DDBJ whole genome shotgun (WGS) entry which is preliminary data.</text>
</comment>
<sequence length="89" mass="10493">MFGGDKLKMIGEYNLKNDEQQKRMPKTAALSKPFHLIRTKKDSSYFNNSNEIFLNVKKRACSIITKMENEKRLSKTFYKPSNEPEKKEM</sequence>
<dbReference type="Proteomes" id="UP001295684">
    <property type="component" value="Unassembled WGS sequence"/>
</dbReference>
<evidence type="ECO:0000313" key="2">
    <source>
        <dbReference type="Proteomes" id="UP001295684"/>
    </source>
</evidence>
<evidence type="ECO:0000313" key="1">
    <source>
        <dbReference type="EMBL" id="CAI2376072.1"/>
    </source>
</evidence>
<dbReference type="EMBL" id="CAMPGE010017603">
    <property type="protein sequence ID" value="CAI2376072.1"/>
    <property type="molecule type" value="Genomic_DNA"/>
</dbReference>
<gene>
    <name evidence="1" type="ORF">ECRASSUSDP1_LOCUS17441</name>
</gene>
<proteinExistence type="predicted"/>
<reference evidence="1" key="1">
    <citation type="submission" date="2023-07" db="EMBL/GenBank/DDBJ databases">
        <authorList>
            <consortium name="AG Swart"/>
            <person name="Singh M."/>
            <person name="Singh A."/>
            <person name="Seah K."/>
            <person name="Emmerich C."/>
        </authorList>
    </citation>
    <scope>NUCLEOTIDE SEQUENCE</scope>
    <source>
        <strain evidence="1">DP1</strain>
    </source>
</reference>
<organism evidence="1 2">
    <name type="scientific">Euplotes crassus</name>
    <dbReference type="NCBI Taxonomy" id="5936"/>
    <lineage>
        <taxon>Eukaryota</taxon>
        <taxon>Sar</taxon>
        <taxon>Alveolata</taxon>
        <taxon>Ciliophora</taxon>
        <taxon>Intramacronucleata</taxon>
        <taxon>Spirotrichea</taxon>
        <taxon>Hypotrichia</taxon>
        <taxon>Euplotida</taxon>
        <taxon>Euplotidae</taxon>
        <taxon>Moneuplotes</taxon>
    </lineage>
</organism>
<dbReference type="AlphaFoldDB" id="A0AAD2D105"/>
<name>A0AAD2D105_EUPCR</name>